<keyword evidence="3" id="KW-1185">Reference proteome</keyword>
<feature type="region of interest" description="Disordered" evidence="1">
    <location>
        <begin position="1"/>
        <end position="44"/>
    </location>
</feature>
<reference evidence="2" key="1">
    <citation type="journal article" date="2023" name="Mol. Ecol. Resour.">
        <title>Chromosome-level genome assembly of a triploid poplar Populus alba 'Berolinensis'.</title>
        <authorList>
            <person name="Chen S."/>
            <person name="Yu Y."/>
            <person name="Wang X."/>
            <person name="Wang S."/>
            <person name="Zhang T."/>
            <person name="Zhou Y."/>
            <person name="He R."/>
            <person name="Meng N."/>
            <person name="Wang Y."/>
            <person name="Liu W."/>
            <person name="Liu Z."/>
            <person name="Liu J."/>
            <person name="Guo Q."/>
            <person name="Huang H."/>
            <person name="Sederoff R.R."/>
            <person name="Wang G."/>
            <person name="Qu G."/>
            <person name="Chen S."/>
        </authorList>
    </citation>
    <scope>NUCLEOTIDE SEQUENCE</scope>
    <source>
        <strain evidence="2">SC-2020</strain>
    </source>
</reference>
<protein>
    <submittedName>
        <fullName evidence="2">Uncharacterized protein</fullName>
    </submittedName>
</protein>
<dbReference type="Proteomes" id="UP001164929">
    <property type="component" value="Chromosome 7"/>
</dbReference>
<comment type="caution">
    <text evidence="2">The sequence shown here is derived from an EMBL/GenBank/DDBJ whole genome shotgun (WGS) entry which is preliminary data.</text>
</comment>
<evidence type="ECO:0000256" key="1">
    <source>
        <dbReference type="SAM" id="MobiDB-lite"/>
    </source>
</evidence>
<evidence type="ECO:0000313" key="3">
    <source>
        <dbReference type="Proteomes" id="UP001164929"/>
    </source>
</evidence>
<name>A0AAD6VVL0_9ROSI</name>
<accession>A0AAD6VVL0</accession>
<feature type="compositionally biased region" description="Basic and acidic residues" evidence="1">
    <location>
        <begin position="26"/>
        <end position="39"/>
    </location>
</feature>
<evidence type="ECO:0000313" key="2">
    <source>
        <dbReference type="EMBL" id="KAJ6989986.1"/>
    </source>
</evidence>
<dbReference type="AlphaFoldDB" id="A0AAD6VVL0"/>
<proteinExistence type="predicted"/>
<organism evidence="2 3">
    <name type="scientific">Populus alba x Populus x berolinensis</name>
    <dbReference type="NCBI Taxonomy" id="444605"/>
    <lineage>
        <taxon>Eukaryota</taxon>
        <taxon>Viridiplantae</taxon>
        <taxon>Streptophyta</taxon>
        <taxon>Embryophyta</taxon>
        <taxon>Tracheophyta</taxon>
        <taxon>Spermatophyta</taxon>
        <taxon>Magnoliopsida</taxon>
        <taxon>eudicotyledons</taxon>
        <taxon>Gunneridae</taxon>
        <taxon>Pentapetalae</taxon>
        <taxon>rosids</taxon>
        <taxon>fabids</taxon>
        <taxon>Malpighiales</taxon>
        <taxon>Salicaceae</taxon>
        <taxon>Saliceae</taxon>
        <taxon>Populus</taxon>
    </lineage>
</organism>
<sequence length="72" mass="8298">MQSHWLGKGRVSGGCRNGRYTRRNNKRENLTHVKEEGRFQARQGKANVKSRQHLFSPLFIAALTNKWSFGVV</sequence>
<gene>
    <name evidence="2" type="ORF">NC653_018487</name>
</gene>
<dbReference type="EMBL" id="JAQIZT010000007">
    <property type="protein sequence ID" value="KAJ6989986.1"/>
    <property type="molecule type" value="Genomic_DNA"/>
</dbReference>